<feature type="DNA-binding region" description="H-T-H motif" evidence="4">
    <location>
        <begin position="51"/>
        <end position="70"/>
    </location>
</feature>
<dbReference type="Proteomes" id="UP001501057">
    <property type="component" value="Unassembled WGS sequence"/>
</dbReference>
<dbReference type="InterPro" id="IPR050109">
    <property type="entry name" value="HTH-type_TetR-like_transc_reg"/>
</dbReference>
<evidence type="ECO:0000259" key="5">
    <source>
        <dbReference type="PROSITE" id="PS50977"/>
    </source>
</evidence>
<dbReference type="PANTHER" id="PTHR30055">
    <property type="entry name" value="HTH-TYPE TRANSCRIPTIONAL REGULATOR RUTR"/>
    <property type="match status" value="1"/>
</dbReference>
<protein>
    <submittedName>
        <fullName evidence="6">TetR/AcrR family transcriptional regulator</fullName>
    </submittedName>
</protein>
<proteinExistence type="predicted"/>
<gene>
    <name evidence="6" type="ORF">GCM10009710_14350</name>
</gene>
<feature type="domain" description="HTH tetR-type" evidence="5">
    <location>
        <begin position="28"/>
        <end position="88"/>
    </location>
</feature>
<comment type="caution">
    <text evidence="6">The sequence shown here is derived from an EMBL/GenBank/DDBJ whole genome shotgun (WGS) entry which is preliminary data.</text>
</comment>
<dbReference type="SUPFAM" id="SSF46689">
    <property type="entry name" value="Homeodomain-like"/>
    <property type="match status" value="1"/>
</dbReference>
<evidence type="ECO:0000313" key="7">
    <source>
        <dbReference type="Proteomes" id="UP001501057"/>
    </source>
</evidence>
<evidence type="ECO:0000256" key="1">
    <source>
        <dbReference type="ARBA" id="ARBA00023015"/>
    </source>
</evidence>
<dbReference type="EMBL" id="BAAAME010000002">
    <property type="protein sequence ID" value="GAA1734906.1"/>
    <property type="molecule type" value="Genomic_DNA"/>
</dbReference>
<dbReference type="InterPro" id="IPR009057">
    <property type="entry name" value="Homeodomain-like_sf"/>
</dbReference>
<dbReference type="RefSeq" id="WP_344199281.1">
    <property type="nucleotide sequence ID" value="NZ_BAAAME010000002.1"/>
</dbReference>
<dbReference type="Gene3D" id="1.10.357.10">
    <property type="entry name" value="Tetracycline Repressor, domain 2"/>
    <property type="match status" value="1"/>
</dbReference>
<accession>A0ABP4VQN8</accession>
<dbReference type="Pfam" id="PF00440">
    <property type="entry name" value="TetR_N"/>
    <property type="match status" value="1"/>
</dbReference>
<evidence type="ECO:0000256" key="2">
    <source>
        <dbReference type="ARBA" id="ARBA00023125"/>
    </source>
</evidence>
<keyword evidence="7" id="KW-1185">Reference proteome</keyword>
<reference evidence="7" key="1">
    <citation type="journal article" date="2019" name="Int. J. Syst. Evol. Microbiol.">
        <title>The Global Catalogue of Microorganisms (GCM) 10K type strain sequencing project: providing services to taxonomists for standard genome sequencing and annotation.</title>
        <authorList>
            <consortium name="The Broad Institute Genomics Platform"/>
            <consortium name="The Broad Institute Genome Sequencing Center for Infectious Disease"/>
            <person name="Wu L."/>
            <person name="Ma J."/>
        </authorList>
    </citation>
    <scope>NUCLEOTIDE SEQUENCE [LARGE SCALE GENOMIC DNA]</scope>
    <source>
        <strain evidence="7">JCM 13518</strain>
    </source>
</reference>
<keyword evidence="1" id="KW-0805">Transcription regulation</keyword>
<keyword evidence="2 4" id="KW-0238">DNA-binding</keyword>
<dbReference type="InterPro" id="IPR036271">
    <property type="entry name" value="Tet_transcr_reg_TetR-rel_C_sf"/>
</dbReference>
<dbReference type="PANTHER" id="PTHR30055:SF234">
    <property type="entry name" value="HTH-TYPE TRANSCRIPTIONAL REGULATOR BETI"/>
    <property type="match status" value="1"/>
</dbReference>
<evidence type="ECO:0000313" key="6">
    <source>
        <dbReference type="EMBL" id="GAA1734906.1"/>
    </source>
</evidence>
<name>A0ABP4VQN8_9ACTN</name>
<dbReference type="SUPFAM" id="SSF48498">
    <property type="entry name" value="Tetracyclin repressor-like, C-terminal domain"/>
    <property type="match status" value="1"/>
</dbReference>
<evidence type="ECO:0000256" key="3">
    <source>
        <dbReference type="ARBA" id="ARBA00023163"/>
    </source>
</evidence>
<sequence length="216" mass="24048">MSPSEKPSEVVPEPGDEIAYSDYAARSRVTQQHLLDTAVEVLIEYGYSGASTLKIQQRAGVSRGRLLHQYPHRDALLVAAVQHIAEGRVLETHSSSGWPTEPAERVRAAIASMWSTYHQGYFWAATELWLAARQNEALAEALRPREHALGAAIREAVDQLFGPEVTAHPRYSALREVLNSSMRGVALTYSFDPRDFEADSYLTTWTNLALRELGLD</sequence>
<evidence type="ECO:0000256" key="4">
    <source>
        <dbReference type="PROSITE-ProRule" id="PRU00335"/>
    </source>
</evidence>
<keyword evidence="3" id="KW-0804">Transcription</keyword>
<dbReference type="PROSITE" id="PS50977">
    <property type="entry name" value="HTH_TETR_2"/>
    <property type="match status" value="1"/>
</dbReference>
<organism evidence="6 7">
    <name type="scientific">Aeromicrobium alkaliterrae</name>
    <dbReference type="NCBI Taxonomy" id="302168"/>
    <lineage>
        <taxon>Bacteria</taxon>
        <taxon>Bacillati</taxon>
        <taxon>Actinomycetota</taxon>
        <taxon>Actinomycetes</taxon>
        <taxon>Propionibacteriales</taxon>
        <taxon>Nocardioidaceae</taxon>
        <taxon>Aeromicrobium</taxon>
    </lineage>
</organism>
<dbReference type="InterPro" id="IPR001647">
    <property type="entry name" value="HTH_TetR"/>
</dbReference>
<dbReference type="PRINTS" id="PR00455">
    <property type="entry name" value="HTHTETR"/>
</dbReference>